<dbReference type="Gene3D" id="3.40.190.10">
    <property type="entry name" value="Periplasmic binding protein-like II"/>
    <property type="match status" value="2"/>
</dbReference>
<proteinExistence type="inferred from homology"/>
<evidence type="ECO:0000256" key="3">
    <source>
        <dbReference type="ARBA" id="ARBA00022448"/>
    </source>
</evidence>
<keyword evidence="6" id="KW-1185">Reference proteome</keyword>
<dbReference type="GO" id="GO:0042597">
    <property type="term" value="C:periplasmic space"/>
    <property type="evidence" value="ECO:0007669"/>
    <property type="project" value="UniProtKB-SubCell"/>
</dbReference>
<dbReference type="EMBL" id="FSRL01000001">
    <property type="protein sequence ID" value="SIN76911.1"/>
    <property type="molecule type" value="Genomic_DNA"/>
</dbReference>
<evidence type="ECO:0000313" key="6">
    <source>
        <dbReference type="Proteomes" id="UP000184932"/>
    </source>
</evidence>
<dbReference type="STRING" id="1217970.SAMN05444002_0236"/>
<dbReference type="SUPFAM" id="SSF53850">
    <property type="entry name" value="Periplasmic binding protein-like II"/>
    <property type="match status" value="1"/>
</dbReference>
<dbReference type="Proteomes" id="UP000184932">
    <property type="component" value="Unassembled WGS sequence"/>
</dbReference>
<keyword evidence="4" id="KW-0732">Signal</keyword>
<dbReference type="InterPro" id="IPR006311">
    <property type="entry name" value="TAT_signal"/>
</dbReference>
<sequence length="433" mass="47065">MTPKLTSRVGRRSILGALAAGTILSPLGFTAAQAQDVSGELVMINWLAGSQAEMMEALQADFIEKNPEVTFRNIVPTSSGDTRGGIRTVLLGGEQADLLINTWPAFRQELLEAGMILPVDEAWEENNWSDLLADSWKELSSIDGVNYGVTYTFGDRSAIWYNTGTLEKAGITPPETWEDFIAGFDDLNAAGITPISVPAKIWAHAEWFESTLLRVAGADFMTQLAKHEVPWTSPEVVTAFEKMAEMLNADCCTDANTMLASVWTDSADTTLKTGESGYMLIGMWLNTRAKAEYGLEPGTDFDIVQFPAFGLGHDDQSMVDAKEFNVLATVQNPEAANAFMGYMLTADAAQIMADYGLASPSSAVDPSIYDPVVQRAVSEVTQASKVQFVLGDLLPGDLVHEYRIQIQKFLQDPSDETIAAAVQKIEDVANASY</sequence>
<reference evidence="6" key="1">
    <citation type="submission" date="2016-11" db="EMBL/GenBank/DDBJ databases">
        <authorList>
            <person name="Varghese N."/>
            <person name="Submissions S."/>
        </authorList>
    </citation>
    <scope>NUCLEOTIDE SEQUENCE [LARGE SCALE GENOMIC DNA]</scope>
    <source>
        <strain evidence="6">DSM 29440</strain>
    </source>
</reference>
<name>A0A1N6E1N5_9RHOB</name>
<dbReference type="PANTHER" id="PTHR43649:SF29">
    <property type="entry name" value="OSMOPROTECTIVE COMPOUNDS-BINDING PROTEIN GGTB"/>
    <property type="match status" value="1"/>
</dbReference>
<feature type="signal peptide" evidence="4">
    <location>
        <begin position="1"/>
        <end position="34"/>
    </location>
</feature>
<evidence type="ECO:0000313" key="5">
    <source>
        <dbReference type="EMBL" id="SIN76911.1"/>
    </source>
</evidence>
<dbReference type="InterPro" id="IPR006059">
    <property type="entry name" value="SBP"/>
</dbReference>
<accession>A0A1N6E1N5</accession>
<dbReference type="InterPro" id="IPR050490">
    <property type="entry name" value="Bact_solute-bd_prot1"/>
</dbReference>
<organism evidence="5 6">
    <name type="scientific">Vannielia litorea</name>
    <dbReference type="NCBI Taxonomy" id="1217970"/>
    <lineage>
        <taxon>Bacteria</taxon>
        <taxon>Pseudomonadati</taxon>
        <taxon>Pseudomonadota</taxon>
        <taxon>Alphaproteobacteria</taxon>
        <taxon>Rhodobacterales</taxon>
        <taxon>Paracoccaceae</taxon>
        <taxon>Vannielia</taxon>
    </lineage>
</organism>
<feature type="chain" id="PRO_5012884589" evidence="4">
    <location>
        <begin position="35"/>
        <end position="433"/>
    </location>
</feature>
<dbReference type="Pfam" id="PF01547">
    <property type="entry name" value="SBP_bac_1"/>
    <property type="match status" value="1"/>
</dbReference>
<keyword evidence="3" id="KW-0813">Transport</keyword>
<dbReference type="AlphaFoldDB" id="A0A1N6E1N5"/>
<dbReference type="RefSeq" id="WP_074254443.1">
    <property type="nucleotide sequence ID" value="NZ_FSRL01000001.1"/>
</dbReference>
<evidence type="ECO:0000256" key="1">
    <source>
        <dbReference type="ARBA" id="ARBA00004418"/>
    </source>
</evidence>
<gene>
    <name evidence="5" type="ORF">SAMN05444002_0236</name>
</gene>
<comment type="similarity">
    <text evidence="2">Belongs to the bacterial solute-binding protein 1 family.</text>
</comment>
<evidence type="ECO:0000256" key="2">
    <source>
        <dbReference type="ARBA" id="ARBA00008520"/>
    </source>
</evidence>
<evidence type="ECO:0000256" key="4">
    <source>
        <dbReference type="SAM" id="SignalP"/>
    </source>
</evidence>
<protein>
    <submittedName>
        <fullName evidence="5">Carbohydrate ABC transporter substrate-binding protein, CUT1 family</fullName>
    </submittedName>
</protein>
<comment type="subcellular location">
    <subcellularLocation>
        <location evidence="1">Periplasm</location>
    </subcellularLocation>
</comment>
<dbReference type="PROSITE" id="PS51318">
    <property type="entry name" value="TAT"/>
    <property type="match status" value="1"/>
</dbReference>
<dbReference type="PANTHER" id="PTHR43649">
    <property type="entry name" value="ARABINOSE-BINDING PROTEIN-RELATED"/>
    <property type="match status" value="1"/>
</dbReference>